<evidence type="ECO:0000256" key="3">
    <source>
        <dbReference type="ARBA" id="ARBA00008323"/>
    </source>
</evidence>
<dbReference type="InterPro" id="IPR019843">
    <property type="entry name" value="DNA_pol-X_BS"/>
</dbReference>
<evidence type="ECO:0000256" key="15">
    <source>
        <dbReference type="ARBA" id="ARBA00023242"/>
    </source>
</evidence>
<keyword evidence="5 20" id="KW-0808">Transferase</keyword>
<reference evidence="23" key="4">
    <citation type="submission" date="2025-08" db="UniProtKB">
        <authorList>
            <consortium name="Ensembl"/>
        </authorList>
    </citation>
    <scope>IDENTIFICATION</scope>
</reference>
<dbReference type="Pfam" id="PF14792">
    <property type="entry name" value="DNA_pol_B_palm"/>
    <property type="match status" value="1"/>
</dbReference>
<dbReference type="SUPFAM" id="SSF52113">
    <property type="entry name" value="BRCT domain"/>
    <property type="match status" value="1"/>
</dbReference>
<dbReference type="InterPro" id="IPR022312">
    <property type="entry name" value="DNA_pol_X"/>
</dbReference>
<keyword evidence="13" id="KW-0464">Manganese</keyword>
<evidence type="ECO:0000256" key="2">
    <source>
        <dbReference type="ARBA" id="ARBA00004123"/>
    </source>
</evidence>
<dbReference type="GeneID" id="103190566"/>
<feature type="domain" description="BRCT" evidence="22">
    <location>
        <begin position="42"/>
        <end position="133"/>
    </location>
</feature>
<dbReference type="PRINTS" id="PR00870">
    <property type="entry name" value="DNAPOLXBETA"/>
</dbReference>
<evidence type="ECO:0000259" key="22">
    <source>
        <dbReference type="PROSITE" id="PS50172"/>
    </source>
</evidence>
<evidence type="ECO:0000256" key="13">
    <source>
        <dbReference type="ARBA" id="ARBA00023211"/>
    </source>
</evidence>
<dbReference type="InterPro" id="IPR028207">
    <property type="entry name" value="DNA_pol_B_palm_palm"/>
</dbReference>
<gene>
    <name evidence="23" type="primary">poll</name>
</gene>
<reference evidence="24" key="2">
    <citation type="journal article" date="2007" name="PLoS Biol.">
        <title>Survey sequencing and comparative analysis of the elephant shark (Callorhinchus milii) genome.</title>
        <authorList>
            <person name="Venkatesh B."/>
            <person name="Kirkness E.F."/>
            <person name="Loh Y.H."/>
            <person name="Halpern A.L."/>
            <person name="Lee A.P."/>
            <person name="Johnson J."/>
            <person name="Dandona N."/>
            <person name="Viswanathan L.D."/>
            <person name="Tay A."/>
            <person name="Venter J.C."/>
            <person name="Strausberg R.L."/>
            <person name="Brenner S."/>
        </authorList>
    </citation>
    <scope>NUCLEOTIDE SEQUENCE [LARGE SCALE GENOMIC DNA]</scope>
</reference>
<evidence type="ECO:0000256" key="11">
    <source>
        <dbReference type="ARBA" id="ARBA00023125"/>
    </source>
</evidence>
<dbReference type="InterPro" id="IPR027421">
    <property type="entry name" value="DNA_pol_lamdba_lyase_dom_sf"/>
</dbReference>
<keyword evidence="4" id="KW-0237">DNA synthesis</keyword>
<dbReference type="InterPro" id="IPR029398">
    <property type="entry name" value="PolB_thumb"/>
</dbReference>
<dbReference type="PROSITE" id="PS50172">
    <property type="entry name" value="BRCT"/>
    <property type="match status" value="1"/>
</dbReference>
<feature type="compositionally biased region" description="Polar residues" evidence="21">
    <location>
        <begin position="151"/>
        <end position="168"/>
    </location>
</feature>
<dbReference type="FunFam" id="3.30.460.10:FF:000020">
    <property type="entry name" value="DNA polymerase lambda"/>
    <property type="match status" value="1"/>
</dbReference>
<dbReference type="PROSITE" id="PS00522">
    <property type="entry name" value="DNA_POLYMERASE_X"/>
    <property type="match status" value="1"/>
</dbReference>
<dbReference type="FunFam" id="1.10.150.20:FF:000010">
    <property type="entry name" value="DNA polymerase lambda"/>
    <property type="match status" value="1"/>
</dbReference>
<comment type="subunit">
    <text evidence="18">Interacts with PCNA. Interacts with PAXX; promoting POLL recruitment to double-strand breaks (DSBs) and stimulation of the end-filling activity of POLL. Interacts with XRCC4; promoting POLL recruitment to double-strand breaks (DSBs) and stimulation of the end-filling activity of POLL. Interacts with NHEJ1/XLF; promoting POLL recruitment to double-strand breaks (DSBs) and stimulation of the end-filling activity of POLL.</text>
</comment>
<feature type="region of interest" description="Disordered" evidence="21">
    <location>
        <begin position="135"/>
        <end position="201"/>
    </location>
</feature>
<dbReference type="PANTHER" id="PTHR11276:SF28">
    <property type="entry name" value="DNA POLYMERASE LAMBDA"/>
    <property type="match status" value="1"/>
</dbReference>
<comment type="similarity">
    <text evidence="3 20">Belongs to the DNA polymerase type-X family.</text>
</comment>
<dbReference type="SUPFAM" id="SSF81301">
    <property type="entry name" value="Nucleotidyltransferase"/>
    <property type="match status" value="1"/>
</dbReference>
<dbReference type="InterPro" id="IPR001357">
    <property type="entry name" value="BRCT_dom"/>
</dbReference>
<dbReference type="Gene3D" id="3.30.460.10">
    <property type="entry name" value="Beta Polymerase, domain 2"/>
    <property type="match status" value="1"/>
</dbReference>
<comment type="subcellular location">
    <subcellularLocation>
        <location evidence="2 20">Nucleus</location>
    </subcellularLocation>
</comment>
<dbReference type="GO" id="GO:0006260">
    <property type="term" value="P:DNA replication"/>
    <property type="evidence" value="ECO:0007669"/>
    <property type="project" value="UniProtKB-KW"/>
</dbReference>
<feature type="compositionally biased region" description="Low complexity" evidence="21">
    <location>
        <begin position="225"/>
        <end position="237"/>
    </location>
</feature>
<dbReference type="PRINTS" id="PR00869">
    <property type="entry name" value="DNAPOLX"/>
</dbReference>
<dbReference type="InterPro" id="IPR002008">
    <property type="entry name" value="DNA_pol_X_beta-like"/>
</dbReference>
<dbReference type="SUPFAM" id="SSF47802">
    <property type="entry name" value="DNA polymerase beta, N-terminal domain-like"/>
    <property type="match status" value="1"/>
</dbReference>
<dbReference type="AlphaFoldDB" id="A0A4W3J1W4"/>
<dbReference type="Proteomes" id="UP000314986">
    <property type="component" value="Unassembled WGS sequence"/>
</dbReference>
<protein>
    <recommendedName>
        <fullName evidence="20">DNA polymerase</fullName>
        <ecNumber evidence="20">2.7.7.7</ecNumber>
    </recommendedName>
</protein>
<evidence type="ECO:0000256" key="6">
    <source>
        <dbReference type="ARBA" id="ARBA00022695"/>
    </source>
</evidence>
<keyword evidence="9 20" id="KW-0227">DNA damage</keyword>
<keyword evidence="24" id="KW-1185">Reference proteome</keyword>
<sequence length="571" mass="62442">MEPQGIVKAFRKVKRSPAVPTANSAEPVKRAKAGGEIKGSWLSGVTAYIIPAGIGKARMEIFQKQISQNGGSVWPALSPGVTHVILDDGVECERALRLLKVWPVPVGVQLVRSSWLSLCISEKRAVSTADYCLSVPSRPQPPGPEPGPSPLQNTQSQPSTSCDQQPLTHQPPETPAPGASQGHTGSTQFSEGENESDGEEGRVLDSDLEALISGQSRSDPHSHAPTSSPTLSPTLSSGWVCAQSSDSKKLNHNQQLTDKLAMLGNAYTQQGDRWRALGYSKAINALKSHPKLVTSYQEACGIPGIGKRMAEKIQEILESGHLRQLDFISQSVAVLETFSNIWGAGSKTAQMWYQQGFRTLDDIQEKASLTKQQRIGLKHYHDFRERMPRAEAAEIEQQVREAALGVNEGLLAMACGSFRRGKPTCGDVDVLVTHPDGRSHCGVFSKILSALRASGFLTDDLLWQDSGKQQKYLGVCRLPGQRHRRLDIIVVPHSELACALLYFTGSAHFNRSMRALAKTKQMSLSEHSLNRDVLRSGATKISRGLPLSTPTERDVFQCLGLPYREPHERDW</sequence>
<dbReference type="GO" id="GO:0046872">
    <property type="term" value="F:metal ion binding"/>
    <property type="evidence" value="ECO:0007669"/>
    <property type="project" value="UniProtKB-UniRule"/>
</dbReference>
<keyword evidence="11" id="KW-0238">DNA-binding</keyword>
<comment type="cofactor">
    <cofactor evidence="1">
        <name>Mn(2+)</name>
        <dbReference type="ChEBI" id="CHEBI:29035"/>
    </cofactor>
</comment>
<dbReference type="RefSeq" id="XP_007909583.1">
    <property type="nucleotide sequence ID" value="XM_007911392.2"/>
</dbReference>
<dbReference type="OrthoDB" id="205514at2759"/>
<dbReference type="GO" id="GO:0005634">
    <property type="term" value="C:nucleus"/>
    <property type="evidence" value="ECO:0007669"/>
    <property type="project" value="UniProtKB-SubCell"/>
</dbReference>
<dbReference type="GO" id="GO:0003887">
    <property type="term" value="F:DNA-directed DNA polymerase activity"/>
    <property type="evidence" value="ECO:0007669"/>
    <property type="project" value="UniProtKB-UniRule"/>
</dbReference>
<accession>A0A4W3J1W4</accession>
<keyword evidence="10 20" id="KW-0239">DNA-directed DNA polymerase</keyword>
<evidence type="ECO:0000256" key="21">
    <source>
        <dbReference type="SAM" id="MobiDB-lite"/>
    </source>
</evidence>
<dbReference type="InterPro" id="IPR010996">
    <property type="entry name" value="HHH_MUS81"/>
</dbReference>
<dbReference type="GO" id="GO:0016829">
    <property type="term" value="F:lyase activity"/>
    <property type="evidence" value="ECO:0007669"/>
    <property type="project" value="UniProtKB-KW"/>
</dbReference>
<evidence type="ECO:0000256" key="12">
    <source>
        <dbReference type="ARBA" id="ARBA00023204"/>
    </source>
</evidence>
<dbReference type="InterPro" id="IPR036420">
    <property type="entry name" value="BRCT_dom_sf"/>
</dbReference>
<dbReference type="GeneTree" id="ENSGT00940000158515"/>
<evidence type="ECO:0000256" key="14">
    <source>
        <dbReference type="ARBA" id="ARBA00023239"/>
    </source>
</evidence>
<dbReference type="Pfam" id="PF10391">
    <property type="entry name" value="DNA_pol_lambd_f"/>
    <property type="match status" value="1"/>
</dbReference>
<dbReference type="SUPFAM" id="SSF81585">
    <property type="entry name" value="PsbU/PolX domain-like"/>
    <property type="match status" value="1"/>
</dbReference>
<dbReference type="Gene3D" id="1.10.150.110">
    <property type="entry name" value="DNA polymerase beta, N-terminal domain-like"/>
    <property type="match status" value="1"/>
</dbReference>
<dbReference type="InterPro" id="IPR018944">
    <property type="entry name" value="DNA_pol_lambd_fingers_domain"/>
</dbReference>
<dbReference type="KEGG" id="cmk:103190566"/>
<comment type="function">
    <text evidence="20">DNA polymerase that functions in several pathways of DNA repair. Involved in base excision repair (BER) responsible for repair of lesions that give rise to abasic (AP) sites in DNA. Also contributes to DNA double-strand break repair by non-homologous end joining and homologous recombination. Has both template-dependent and template-independent (terminal transferase) DNA polymerase activities. Has also a 5'-deoxyribose-5-phosphate lyase (dRP lyase) activity.</text>
</comment>
<dbReference type="EC" id="2.7.7.7" evidence="20"/>
<dbReference type="Gene3D" id="3.40.50.10190">
    <property type="entry name" value="BRCT domain"/>
    <property type="match status" value="1"/>
</dbReference>
<dbReference type="CDD" id="cd00141">
    <property type="entry name" value="NT_POLXc"/>
    <property type="match status" value="1"/>
</dbReference>
<comment type="function">
    <text evidence="17">DNA polymerase that functions in several pathways of DNA repair. Involved in base excision repair (BER) responsible for repair of lesions that give rise to abasic (AP) sites in DNA. Also contributes to DNA double-strand break repair by non-homologous end joining and homologous recombination. Has both template-dependent and template-independent (terminal transferase) DNA polymerase activities. Also has a 5'-deoxyribose-5-phosphate lyase (dRP lyase) activity.</text>
</comment>
<dbReference type="GO" id="GO:0003677">
    <property type="term" value="F:DNA binding"/>
    <property type="evidence" value="ECO:0007669"/>
    <property type="project" value="UniProtKB-UniRule"/>
</dbReference>
<dbReference type="Gene3D" id="1.10.150.20">
    <property type="entry name" value="5' to 3' exonuclease, C-terminal subdomain"/>
    <property type="match status" value="1"/>
</dbReference>
<keyword evidence="6 20" id="KW-0548">Nucleotidyltransferase</keyword>
<proteinExistence type="inferred from homology"/>
<organism evidence="23 24">
    <name type="scientific">Callorhinchus milii</name>
    <name type="common">Ghost shark</name>
    <dbReference type="NCBI Taxonomy" id="7868"/>
    <lineage>
        <taxon>Eukaryota</taxon>
        <taxon>Metazoa</taxon>
        <taxon>Chordata</taxon>
        <taxon>Craniata</taxon>
        <taxon>Vertebrata</taxon>
        <taxon>Chondrichthyes</taxon>
        <taxon>Holocephali</taxon>
        <taxon>Chimaeriformes</taxon>
        <taxon>Callorhinchidae</taxon>
        <taxon>Callorhinchus</taxon>
    </lineage>
</organism>
<dbReference type="Pfam" id="PF14716">
    <property type="entry name" value="HHH_8"/>
    <property type="match status" value="1"/>
</dbReference>
<evidence type="ECO:0000256" key="4">
    <source>
        <dbReference type="ARBA" id="ARBA00022634"/>
    </source>
</evidence>
<dbReference type="RefSeq" id="XP_007909584.1">
    <property type="nucleotide sequence ID" value="XM_007911393.2"/>
</dbReference>
<name>A0A4W3J1W4_CALMI</name>
<dbReference type="Gene3D" id="3.30.210.10">
    <property type="entry name" value="DNA polymerase, thumb domain"/>
    <property type="match status" value="1"/>
</dbReference>
<feature type="region of interest" description="Disordered" evidence="21">
    <location>
        <begin position="214"/>
        <end position="239"/>
    </location>
</feature>
<dbReference type="PANTHER" id="PTHR11276">
    <property type="entry name" value="DNA POLYMERASE TYPE-X FAMILY MEMBER"/>
    <property type="match status" value="1"/>
</dbReference>
<evidence type="ECO:0000256" key="7">
    <source>
        <dbReference type="ARBA" id="ARBA00022705"/>
    </source>
</evidence>
<reference evidence="24" key="1">
    <citation type="journal article" date="2006" name="Science">
        <title>Ancient noncoding elements conserved in the human genome.</title>
        <authorList>
            <person name="Venkatesh B."/>
            <person name="Kirkness E.F."/>
            <person name="Loh Y.H."/>
            <person name="Halpern A.L."/>
            <person name="Lee A.P."/>
            <person name="Johnson J."/>
            <person name="Dandona N."/>
            <person name="Viswanathan L.D."/>
            <person name="Tay A."/>
            <person name="Venter J.C."/>
            <person name="Strausberg R.L."/>
            <person name="Brenner S."/>
        </authorList>
    </citation>
    <scope>NUCLEOTIDE SEQUENCE [LARGE SCALE GENOMIC DNA]</scope>
</reference>
<dbReference type="InterPro" id="IPR002054">
    <property type="entry name" value="DNA-dir_DNA_pol_X"/>
</dbReference>
<evidence type="ECO:0000256" key="17">
    <source>
        <dbReference type="ARBA" id="ARBA00054974"/>
    </source>
</evidence>
<keyword evidence="15 20" id="KW-0539">Nucleus</keyword>
<feature type="active site" description="Nucleophile; Schiff-base intermediate with DNA; for 5'-dRP lyase activity" evidence="19">
    <location>
        <position position="312"/>
    </location>
</feature>
<feature type="compositionally biased region" description="Pro residues" evidence="21">
    <location>
        <begin position="138"/>
        <end position="149"/>
    </location>
</feature>
<keyword evidence="8" id="KW-0479">Metal-binding</keyword>
<evidence type="ECO:0000256" key="1">
    <source>
        <dbReference type="ARBA" id="ARBA00001936"/>
    </source>
</evidence>
<dbReference type="FunFam" id="3.30.210.10:FF:000001">
    <property type="entry name" value="DNA polymerase lambda"/>
    <property type="match status" value="1"/>
</dbReference>
<evidence type="ECO:0000256" key="16">
    <source>
        <dbReference type="ARBA" id="ARBA00049244"/>
    </source>
</evidence>
<reference evidence="24" key="3">
    <citation type="journal article" date="2014" name="Nature">
        <title>Elephant shark genome provides unique insights into gnathostome evolution.</title>
        <authorList>
            <consortium name="International Elephant Shark Genome Sequencing Consortium"/>
            <person name="Venkatesh B."/>
            <person name="Lee A.P."/>
            <person name="Ravi V."/>
            <person name="Maurya A.K."/>
            <person name="Lian M.M."/>
            <person name="Swann J.B."/>
            <person name="Ohta Y."/>
            <person name="Flajnik M.F."/>
            <person name="Sutoh Y."/>
            <person name="Kasahara M."/>
            <person name="Hoon S."/>
            <person name="Gangu V."/>
            <person name="Roy S.W."/>
            <person name="Irimia M."/>
            <person name="Korzh V."/>
            <person name="Kondrychyn I."/>
            <person name="Lim Z.W."/>
            <person name="Tay B.H."/>
            <person name="Tohari S."/>
            <person name="Kong K.W."/>
            <person name="Ho S."/>
            <person name="Lorente-Galdos B."/>
            <person name="Quilez J."/>
            <person name="Marques-Bonet T."/>
            <person name="Raney B.J."/>
            <person name="Ingham P.W."/>
            <person name="Tay A."/>
            <person name="Hillier L.W."/>
            <person name="Minx P."/>
            <person name="Boehm T."/>
            <person name="Wilson R.K."/>
            <person name="Brenner S."/>
            <person name="Warren W.C."/>
        </authorList>
    </citation>
    <scope>NUCLEOTIDE SEQUENCE [LARGE SCALE GENOMIC DNA]</scope>
</reference>
<reference evidence="23" key="5">
    <citation type="submission" date="2025-09" db="UniProtKB">
        <authorList>
            <consortium name="Ensembl"/>
        </authorList>
    </citation>
    <scope>IDENTIFICATION</scope>
</reference>
<evidence type="ECO:0000256" key="5">
    <source>
        <dbReference type="ARBA" id="ARBA00022679"/>
    </source>
</evidence>
<dbReference type="SMART" id="SM00483">
    <property type="entry name" value="POLXc"/>
    <property type="match status" value="1"/>
</dbReference>
<evidence type="ECO:0000256" key="20">
    <source>
        <dbReference type="RuleBase" id="RU366014"/>
    </source>
</evidence>
<evidence type="ECO:0000256" key="19">
    <source>
        <dbReference type="PIRSR" id="PIRSR622312-50"/>
    </source>
</evidence>
<dbReference type="GO" id="GO:0006303">
    <property type="term" value="P:double-strand break repair via nonhomologous end joining"/>
    <property type="evidence" value="ECO:0007669"/>
    <property type="project" value="TreeGrafter"/>
</dbReference>
<dbReference type="InterPro" id="IPR037160">
    <property type="entry name" value="DNA_Pol_thumb_sf"/>
</dbReference>
<dbReference type="Ensembl" id="ENSCMIT00000034154.1">
    <property type="protein sequence ID" value="ENSCMIP00000033646.1"/>
    <property type="gene ID" value="ENSCMIG00000014349.1"/>
</dbReference>
<evidence type="ECO:0000313" key="23">
    <source>
        <dbReference type="Ensembl" id="ENSCMIP00000033646.1"/>
    </source>
</evidence>
<keyword evidence="7" id="KW-0235">DNA replication</keyword>
<dbReference type="Pfam" id="PF14791">
    <property type="entry name" value="DNA_pol_B_thumb"/>
    <property type="match status" value="1"/>
</dbReference>
<dbReference type="RefSeq" id="XP_007909582.1">
    <property type="nucleotide sequence ID" value="XM_007911391.2"/>
</dbReference>
<dbReference type="CTD" id="27343"/>
<keyword evidence="14" id="KW-0456">Lyase</keyword>
<evidence type="ECO:0000256" key="10">
    <source>
        <dbReference type="ARBA" id="ARBA00022932"/>
    </source>
</evidence>
<comment type="catalytic activity">
    <reaction evidence="16 20">
        <text>DNA(n) + a 2'-deoxyribonucleoside 5'-triphosphate = DNA(n+1) + diphosphate</text>
        <dbReference type="Rhea" id="RHEA:22508"/>
        <dbReference type="Rhea" id="RHEA-COMP:17339"/>
        <dbReference type="Rhea" id="RHEA-COMP:17340"/>
        <dbReference type="ChEBI" id="CHEBI:33019"/>
        <dbReference type="ChEBI" id="CHEBI:61560"/>
        <dbReference type="ChEBI" id="CHEBI:173112"/>
        <dbReference type="EC" id="2.7.7.7"/>
    </reaction>
</comment>
<evidence type="ECO:0000256" key="8">
    <source>
        <dbReference type="ARBA" id="ARBA00022723"/>
    </source>
</evidence>
<dbReference type="InterPro" id="IPR043519">
    <property type="entry name" value="NT_sf"/>
</dbReference>
<evidence type="ECO:0000313" key="24">
    <source>
        <dbReference type="Proteomes" id="UP000314986"/>
    </source>
</evidence>
<dbReference type="FunFam" id="1.10.150.110:FF:000004">
    <property type="entry name" value="DNA polymerase lambda"/>
    <property type="match status" value="1"/>
</dbReference>
<evidence type="ECO:0000256" key="18">
    <source>
        <dbReference type="ARBA" id="ARBA00061803"/>
    </source>
</evidence>
<evidence type="ECO:0000256" key="9">
    <source>
        <dbReference type="ARBA" id="ARBA00022763"/>
    </source>
</evidence>
<dbReference type="FunFam" id="3.40.50.10190:FF:000031">
    <property type="entry name" value="DNA polymerase"/>
    <property type="match status" value="1"/>
</dbReference>
<keyword evidence="12 20" id="KW-0234">DNA repair</keyword>